<dbReference type="GO" id="GO:0005794">
    <property type="term" value="C:Golgi apparatus"/>
    <property type="evidence" value="ECO:0007669"/>
    <property type="project" value="TreeGrafter"/>
</dbReference>
<dbReference type="InterPro" id="IPR052636">
    <property type="entry name" value="UDP-D-xylose:L-fucose_XylT"/>
</dbReference>
<reference evidence="2 3" key="1">
    <citation type="journal article" date="2015" name="Genome Biol. Evol.">
        <title>Comparative Genomics of a Bacterivorous Green Alga Reveals Evolutionary Causalities and Consequences of Phago-Mixotrophic Mode of Nutrition.</title>
        <authorList>
            <person name="Burns J.A."/>
            <person name="Paasch A."/>
            <person name="Narechania A."/>
            <person name="Kim E."/>
        </authorList>
    </citation>
    <scope>NUCLEOTIDE SEQUENCE [LARGE SCALE GENOMIC DNA]</scope>
    <source>
        <strain evidence="2 3">PLY_AMNH</strain>
    </source>
</reference>
<dbReference type="InterPro" id="IPR005069">
    <property type="entry name" value="Nucl-diP-sugar_transferase"/>
</dbReference>
<dbReference type="EMBL" id="LGRX02033732">
    <property type="protein sequence ID" value="KAK3240131.1"/>
    <property type="molecule type" value="Genomic_DNA"/>
</dbReference>
<dbReference type="PANTHER" id="PTHR47032:SF1">
    <property type="entry name" value="UDP-D-XYLOSE:L-FUCOSE ALPHA-1,3-D-XYLOSYLTRANSFERASE-RELATED"/>
    <property type="match status" value="1"/>
</dbReference>
<dbReference type="AlphaFoldDB" id="A0AAE0BNZ6"/>
<evidence type="ECO:0000313" key="2">
    <source>
        <dbReference type="EMBL" id="KAK3240131.1"/>
    </source>
</evidence>
<evidence type="ECO:0000259" key="1">
    <source>
        <dbReference type="Pfam" id="PF03407"/>
    </source>
</evidence>
<proteinExistence type="predicted"/>
<keyword evidence="3" id="KW-1185">Reference proteome</keyword>
<comment type="caution">
    <text evidence="2">The sequence shown here is derived from an EMBL/GenBank/DDBJ whole genome shotgun (WGS) entry which is preliminary data.</text>
</comment>
<gene>
    <name evidence="2" type="ORF">CYMTET_50006</name>
</gene>
<dbReference type="Pfam" id="PF03407">
    <property type="entry name" value="Nucleotid_trans"/>
    <property type="match status" value="1"/>
</dbReference>
<dbReference type="GO" id="GO:0016757">
    <property type="term" value="F:glycosyltransferase activity"/>
    <property type="evidence" value="ECO:0007669"/>
    <property type="project" value="TreeGrafter"/>
</dbReference>
<evidence type="ECO:0000313" key="3">
    <source>
        <dbReference type="Proteomes" id="UP001190700"/>
    </source>
</evidence>
<feature type="domain" description="Nucleotide-diphospho-sugar transferase" evidence="1">
    <location>
        <begin position="35"/>
        <end position="152"/>
    </location>
</feature>
<sequence length="260" mass="29659">MHQERVPGHVITFPDLLRGSANNLTGVASNLPQEKDLSFANLVAAKPLVLVHFARWGFDTFFTDADVLILQNPYDRLDSTCDMSFQHERRKDLRGLNSGCFAWSASKNDTVVKLMLTWTLKMAKIFEPKGRGLTDQEVMQSLMTNLFKRDRGIQRTPLYPARAHLYRAVGLTSIGPRITNFTFCTLDAHFYLCGNHLPCTKQLKQEKGGRQECDLNKSSWEQTMSRNVVLAHHNDMIHNEDKIVRAKLLGFWLEGKLPLD</sequence>
<dbReference type="Proteomes" id="UP001190700">
    <property type="component" value="Unassembled WGS sequence"/>
</dbReference>
<name>A0AAE0BNZ6_9CHLO</name>
<dbReference type="PANTHER" id="PTHR47032">
    <property type="entry name" value="UDP-D-XYLOSE:L-FUCOSE ALPHA-1,3-D-XYLOSYLTRANSFERASE-RELATED"/>
    <property type="match status" value="1"/>
</dbReference>
<organism evidence="2 3">
    <name type="scientific">Cymbomonas tetramitiformis</name>
    <dbReference type="NCBI Taxonomy" id="36881"/>
    <lineage>
        <taxon>Eukaryota</taxon>
        <taxon>Viridiplantae</taxon>
        <taxon>Chlorophyta</taxon>
        <taxon>Pyramimonadophyceae</taxon>
        <taxon>Pyramimonadales</taxon>
        <taxon>Pyramimonadaceae</taxon>
        <taxon>Cymbomonas</taxon>
    </lineage>
</organism>
<accession>A0AAE0BNZ6</accession>
<protein>
    <recommendedName>
        <fullName evidence="1">Nucleotide-diphospho-sugar transferase domain-containing protein</fullName>
    </recommendedName>
</protein>